<sequence length="164" mass="18429">MQRKNKLALVSHCVLNQNSVVSPLARAGGAFHSLITVLSEWSLGIYQLPCPELIHAGMKRKPQTYEDYNTPEYDAVCREAAQRVLRDLDGFRAVGCTVSLLLGIRGSPTCSLTGVTGHLFRTLMPELQHRYPDIVMLDIPEDYIEGDCHQFHTMLRNVLRSGNY</sequence>
<evidence type="ECO:0000313" key="2">
    <source>
        <dbReference type="Proteomes" id="UP000276437"/>
    </source>
</evidence>
<gene>
    <name evidence="1" type="ORF">MAMMFC1_01663</name>
</gene>
<dbReference type="AlphaFoldDB" id="A0A348AIU8"/>
<evidence type="ECO:0008006" key="3">
    <source>
        <dbReference type="Google" id="ProtNLM"/>
    </source>
</evidence>
<evidence type="ECO:0000313" key="1">
    <source>
        <dbReference type="EMBL" id="BBB90996.1"/>
    </source>
</evidence>
<protein>
    <recommendedName>
        <fullName evidence="3">DUF523 domain-containing protein</fullName>
    </recommendedName>
</protein>
<dbReference type="OrthoDB" id="5420310at2"/>
<dbReference type="Proteomes" id="UP000276437">
    <property type="component" value="Chromosome"/>
</dbReference>
<dbReference type="KEGG" id="mana:MAMMFC1_01663"/>
<name>A0A348AIU8_9FIRM</name>
<keyword evidence="2" id="KW-1185">Reference proteome</keyword>
<dbReference type="RefSeq" id="WP_126308070.1">
    <property type="nucleotide sequence ID" value="NZ_AP018449.1"/>
</dbReference>
<organism evidence="1 2">
    <name type="scientific">Methylomusa anaerophila</name>
    <dbReference type="NCBI Taxonomy" id="1930071"/>
    <lineage>
        <taxon>Bacteria</taxon>
        <taxon>Bacillati</taxon>
        <taxon>Bacillota</taxon>
        <taxon>Negativicutes</taxon>
        <taxon>Selenomonadales</taxon>
        <taxon>Sporomusaceae</taxon>
        <taxon>Methylomusa</taxon>
    </lineage>
</organism>
<accession>A0A348AIU8</accession>
<dbReference type="EMBL" id="AP018449">
    <property type="protein sequence ID" value="BBB90996.1"/>
    <property type="molecule type" value="Genomic_DNA"/>
</dbReference>
<reference evidence="1 2" key="1">
    <citation type="journal article" date="2018" name="Int. J. Syst. Evol. Microbiol.">
        <title>Methylomusa anaerophila gen. nov., sp. nov., an anaerobic methanol-utilizing bacterium isolated from a microbial fuel cell.</title>
        <authorList>
            <person name="Amano N."/>
            <person name="Yamamuro A."/>
            <person name="Miyahara M."/>
            <person name="Kouzuma A."/>
            <person name="Abe T."/>
            <person name="Watanabe K."/>
        </authorList>
    </citation>
    <scope>NUCLEOTIDE SEQUENCE [LARGE SCALE GENOMIC DNA]</scope>
    <source>
        <strain evidence="1 2">MMFC1</strain>
    </source>
</reference>
<proteinExistence type="predicted"/>